<keyword evidence="4" id="KW-1185">Reference proteome</keyword>
<dbReference type="Gene3D" id="3.40.50.300">
    <property type="entry name" value="P-loop containing nucleotide triphosphate hydrolases"/>
    <property type="match status" value="1"/>
</dbReference>
<evidence type="ECO:0000256" key="1">
    <source>
        <dbReference type="ARBA" id="ARBA00022801"/>
    </source>
</evidence>
<dbReference type="PROSITE" id="PS51192">
    <property type="entry name" value="HELICASE_ATP_BIND_1"/>
    <property type="match status" value="1"/>
</dbReference>
<dbReference type="HOGENOM" id="CLU_029251_0_0_0"/>
<dbReference type="STRING" id="526218.Sterm_1415"/>
<dbReference type="KEGG" id="str:Sterm_1415"/>
<gene>
    <name evidence="3" type="ordered locus">Sterm_1415</name>
</gene>
<dbReference type="GO" id="GO:0005524">
    <property type="term" value="F:ATP binding"/>
    <property type="evidence" value="ECO:0007669"/>
    <property type="project" value="InterPro"/>
</dbReference>
<organism evidence="3 4">
    <name type="scientific">Sebaldella termitidis (strain ATCC 33386 / NCTC 11300)</name>
    <dbReference type="NCBI Taxonomy" id="526218"/>
    <lineage>
        <taxon>Bacteria</taxon>
        <taxon>Fusobacteriati</taxon>
        <taxon>Fusobacteriota</taxon>
        <taxon>Fusobacteriia</taxon>
        <taxon>Fusobacteriales</taxon>
        <taxon>Leptotrichiaceae</taxon>
        <taxon>Sebaldella</taxon>
    </lineage>
</organism>
<reference evidence="4" key="1">
    <citation type="submission" date="2009-09" db="EMBL/GenBank/DDBJ databases">
        <title>The complete chromosome of Sebaldella termitidis ATCC 33386.</title>
        <authorList>
            <consortium name="US DOE Joint Genome Institute (JGI-PGF)"/>
            <person name="Lucas S."/>
            <person name="Copeland A."/>
            <person name="Lapidus A."/>
            <person name="Glavina del Rio T."/>
            <person name="Dalin E."/>
            <person name="Tice H."/>
            <person name="Bruce D."/>
            <person name="Goodwin L."/>
            <person name="Pitluck S."/>
            <person name="Kyrpides N."/>
            <person name="Mavromatis K."/>
            <person name="Ivanova N."/>
            <person name="Mikhailova N."/>
            <person name="Sims D."/>
            <person name="Meincke L."/>
            <person name="Brettin T."/>
            <person name="Detter J.C."/>
            <person name="Han C."/>
            <person name="Larimer F."/>
            <person name="Land M."/>
            <person name="Hauser L."/>
            <person name="Markowitz V."/>
            <person name="Cheng J.F."/>
            <person name="Hugenholtz P."/>
            <person name="Woyke T."/>
            <person name="Wu D."/>
            <person name="Eisen J.A."/>
        </authorList>
    </citation>
    <scope>NUCLEOTIDE SEQUENCE [LARGE SCALE GENOMIC DNA]</scope>
    <source>
        <strain evidence="4">ATCC 33386 / NCTC 11300</strain>
    </source>
</reference>
<dbReference type="AlphaFoldDB" id="D1AHP3"/>
<evidence type="ECO:0000313" key="4">
    <source>
        <dbReference type="Proteomes" id="UP000000845"/>
    </source>
</evidence>
<dbReference type="GO" id="GO:0016787">
    <property type="term" value="F:hydrolase activity"/>
    <property type="evidence" value="ECO:0007669"/>
    <property type="project" value="UniProtKB-KW"/>
</dbReference>
<dbReference type="InterPro" id="IPR027417">
    <property type="entry name" value="P-loop_NTPase"/>
</dbReference>
<protein>
    <submittedName>
        <fullName evidence="3">SNF2-related protein</fullName>
    </submittedName>
</protein>
<dbReference type="GO" id="GO:0006281">
    <property type="term" value="P:DNA repair"/>
    <property type="evidence" value="ECO:0007669"/>
    <property type="project" value="TreeGrafter"/>
</dbReference>
<dbReference type="InterPro" id="IPR014001">
    <property type="entry name" value="Helicase_ATP-bd"/>
</dbReference>
<dbReference type="Gene3D" id="3.40.50.10810">
    <property type="entry name" value="Tandem AAA-ATPase domain"/>
    <property type="match status" value="1"/>
</dbReference>
<evidence type="ECO:0000313" key="3">
    <source>
        <dbReference type="EMBL" id="ACZ08277.1"/>
    </source>
</evidence>
<feature type="domain" description="Helicase ATP-binding" evidence="2">
    <location>
        <begin position="13"/>
        <end position="179"/>
    </location>
</feature>
<proteinExistence type="predicted"/>
<accession>D1AHP3</accession>
<dbReference type="eggNOG" id="COG0553">
    <property type="taxonomic scope" value="Bacteria"/>
</dbReference>
<keyword evidence="1" id="KW-0378">Hydrolase</keyword>
<sequence length="458" mass="53045">MEFIPHNYQKYCIDRAVSDKSLGLLLDMGLGKTIITLTAINELIYSRLDVDRVLVIAPKKVAESTWSKEIEKWEHLRLLRVSKVLGTLKQRIKALNTPADIYVINRENVQWLVEYYQNSWPFDMVVIDELSSFKNHQSKRFKSLKLVRDKIKRIIGLTGTPAPNGLIDIWTQIYLLDKGERLERNITAFRERYFNYTRYGDQAFGTYDLKTGSEDSIQNKISDICISMKSEDYLELPDINYNRISVELDTKAKKAYDELEKEMILELIETGETIDVTSAAALTNKLLQLSNGAVYDEDRKVHEVHNCKIEAFMELVEALNGQPALVFYSFQHDKDRIKKALSKLKLRVRELKTDQDVTDWNNREIDILLSHPASSAYGLNLQRGGNHIIWFGLNWSLELYQQANKRLHRQGQTEKVFIHHLITEGTRDTDVMAALGDKGDIQESLLNSLKARIDKYRR</sequence>
<dbReference type="InterPro" id="IPR038718">
    <property type="entry name" value="SNF2-like_sf"/>
</dbReference>
<name>D1AHP3_SEBTE</name>
<dbReference type="Proteomes" id="UP000000845">
    <property type="component" value="Chromosome"/>
</dbReference>
<dbReference type="EMBL" id="CP001739">
    <property type="protein sequence ID" value="ACZ08277.1"/>
    <property type="molecule type" value="Genomic_DNA"/>
</dbReference>
<dbReference type="RefSeq" id="WP_012860873.1">
    <property type="nucleotide sequence ID" value="NC_013517.1"/>
</dbReference>
<dbReference type="GO" id="GO:0031297">
    <property type="term" value="P:replication fork processing"/>
    <property type="evidence" value="ECO:0007669"/>
    <property type="project" value="TreeGrafter"/>
</dbReference>
<dbReference type="SUPFAM" id="SSF52540">
    <property type="entry name" value="P-loop containing nucleoside triphosphate hydrolases"/>
    <property type="match status" value="2"/>
</dbReference>
<reference evidence="3 4" key="2">
    <citation type="journal article" date="2010" name="Stand. Genomic Sci.">
        <title>Complete genome sequence of Sebaldella termitidis type strain (NCTC 11300).</title>
        <authorList>
            <person name="Harmon-Smith M."/>
            <person name="Celia L."/>
            <person name="Chertkov O."/>
            <person name="Lapidus A."/>
            <person name="Copeland A."/>
            <person name="Glavina Del Rio T."/>
            <person name="Nolan M."/>
            <person name="Lucas S."/>
            <person name="Tice H."/>
            <person name="Cheng J.F."/>
            <person name="Han C."/>
            <person name="Detter J.C."/>
            <person name="Bruce D."/>
            <person name="Goodwin L."/>
            <person name="Pitluck S."/>
            <person name="Pati A."/>
            <person name="Liolios K."/>
            <person name="Ivanova N."/>
            <person name="Mavromatis K."/>
            <person name="Mikhailova N."/>
            <person name="Chen A."/>
            <person name="Palaniappan K."/>
            <person name="Land M."/>
            <person name="Hauser L."/>
            <person name="Chang Y.J."/>
            <person name="Jeffries C.D."/>
            <person name="Brettin T."/>
            <person name="Goker M."/>
            <person name="Beck B."/>
            <person name="Bristow J."/>
            <person name="Eisen J.A."/>
            <person name="Markowitz V."/>
            <person name="Hugenholtz P."/>
            <person name="Kyrpides N.C."/>
            <person name="Klenk H.P."/>
            <person name="Chen F."/>
        </authorList>
    </citation>
    <scope>NUCLEOTIDE SEQUENCE [LARGE SCALE GENOMIC DNA]</scope>
    <source>
        <strain evidence="4">ATCC 33386 / NCTC 11300</strain>
    </source>
</reference>
<dbReference type="PANTHER" id="PTHR45766:SF6">
    <property type="entry name" value="SWI_SNF-RELATED MATRIX-ASSOCIATED ACTIN-DEPENDENT REGULATOR OF CHROMATIN SUBFAMILY A-LIKE PROTEIN 1"/>
    <property type="match status" value="1"/>
</dbReference>
<dbReference type="SMART" id="SM00487">
    <property type="entry name" value="DEXDc"/>
    <property type="match status" value="1"/>
</dbReference>
<dbReference type="Pfam" id="PF00176">
    <property type="entry name" value="SNF2-rel_dom"/>
    <property type="match status" value="1"/>
</dbReference>
<dbReference type="InterPro" id="IPR000330">
    <property type="entry name" value="SNF2_N"/>
</dbReference>
<dbReference type="PANTHER" id="PTHR45766">
    <property type="entry name" value="DNA ANNEALING HELICASE AND ENDONUCLEASE ZRANB3 FAMILY MEMBER"/>
    <property type="match status" value="1"/>
</dbReference>
<evidence type="ECO:0000259" key="2">
    <source>
        <dbReference type="PROSITE" id="PS51192"/>
    </source>
</evidence>